<accession>A0A6A7Y8H3</accession>
<protein>
    <submittedName>
        <fullName evidence="1">5-formyltetrahydrofolate cyclo-ligase</fullName>
    </submittedName>
</protein>
<sequence>MSGSRIVRQRIWSRLAAVARPDSRFHFDFAHVIPDFEGSEAAVARLFAAVDPARIRRAFVTPDPSLVGVRRALLDAGVPILVATYDLHRGFVLLDPATIAPDLRLYASWLDGLEHFGRPLDLAGIAALGRLDLMVTGAAAVSLDGVRFGKGHEYFDLEWGLFSELGLADEETRLAALVHDVQVVDERFNPEPSDILVDLVATPTRVLDVGRRGRRPRGIDWDRVDPRHVETIPPLAELARLRGMTALSPTPQSTAR</sequence>
<comment type="caution">
    <text evidence="1">The sequence shown here is derived from an EMBL/GenBank/DDBJ whole genome shotgun (WGS) entry which is preliminary data.</text>
</comment>
<dbReference type="Gene3D" id="3.40.50.10420">
    <property type="entry name" value="NagB/RpiA/CoA transferase-like"/>
    <property type="match status" value="1"/>
</dbReference>
<keyword evidence="2" id="KW-1185">Reference proteome</keyword>
<dbReference type="InterPro" id="IPR024185">
    <property type="entry name" value="FTHF_cligase-like_sf"/>
</dbReference>
<dbReference type="PANTHER" id="PTHR13017">
    <property type="entry name" value="5-FORMYLTETRAHYDROFOLATE CYCLO-LIGASE-RELATED"/>
    <property type="match status" value="1"/>
</dbReference>
<dbReference type="InterPro" id="IPR037171">
    <property type="entry name" value="NagB/RpiA_transferase-like"/>
</dbReference>
<gene>
    <name evidence="1" type="ORF">F0357_16825</name>
</gene>
<dbReference type="GO" id="GO:0005737">
    <property type="term" value="C:cytoplasm"/>
    <property type="evidence" value="ECO:0007669"/>
    <property type="project" value="TreeGrafter"/>
</dbReference>
<dbReference type="Pfam" id="PF01812">
    <property type="entry name" value="5-FTHF_cyc-lig"/>
    <property type="match status" value="1"/>
</dbReference>
<keyword evidence="1" id="KW-0436">Ligase</keyword>
<organism evidence="1 2">
    <name type="scientific">Segnochrobactrum spirostomi</name>
    <dbReference type="NCBI Taxonomy" id="2608987"/>
    <lineage>
        <taxon>Bacteria</taxon>
        <taxon>Pseudomonadati</taxon>
        <taxon>Pseudomonadota</taxon>
        <taxon>Alphaproteobacteria</taxon>
        <taxon>Hyphomicrobiales</taxon>
        <taxon>Segnochrobactraceae</taxon>
        <taxon>Segnochrobactrum</taxon>
    </lineage>
</organism>
<dbReference type="GO" id="GO:0016874">
    <property type="term" value="F:ligase activity"/>
    <property type="evidence" value="ECO:0007669"/>
    <property type="project" value="UniProtKB-KW"/>
</dbReference>
<reference evidence="1 2" key="1">
    <citation type="submission" date="2019-09" db="EMBL/GenBank/DDBJ databases">
        <title>Segnochrobactrum spirostomi gen. nov., sp. nov., isolated from the ciliate Spirostomum cf. yagiui and description of a novel family, Segnochrobactraceae fam. nov. within the order Rhizobiales of the class Alphaproteobacteria.</title>
        <authorList>
            <person name="Akter S."/>
            <person name="Shazib S.U.A."/>
            <person name="Shin M.K."/>
        </authorList>
    </citation>
    <scope>NUCLEOTIDE SEQUENCE [LARGE SCALE GENOMIC DNA]</scope>
    <source>
        <strain evidence="1 2">Sp-1</strain>
    </source>
</reference>
<dbReference type="SUPFAM" id="SSF100950">
    <property type="entry name" value="NagB/RpiA/CoA transferase-like"/>
    <property type="match status" value="1"/>
</dbReference>
<dbReference type="AlphaFoldDB" id="A0A6A7Y8H3"/>
<dbReference type="EMBL" id="VWNA01000001">
    <property type="protein sequence ID" value="MQT14278.1"/>
    <property type="molecule type" value="Genomic_DNA"/>
</dbReference>
<evidence type="ECO:0000313" key="2">
    <source>
        <dbReference type="Proteomes" id="UP000332515"/>
    </source>
</evidence>
<dbReference type="Proteomes" id="UP000332515">
    <property type="component" value="Unassembled WGS sequence"/>
</dbReference>
<name>A0A6A7Y8H3_9HYPH</name>
<evidence type="ECO:0000313" key="1">
    <source>
        <dbReference type="EMBL" id="MQT14278.1"/>
    </source>
</evidence>
<proteinExistence type="predicted"/>
<dbReference type="InterPro" id="IPR002698">
    <property type="entry name" value="FTHF_cligase"/>
</dbReference>
<dbReference type="PANTHER" id="PTHR13017:SF0">
    <property type="entry name" value="METHENYLTETRAHYDROFOLATE SYNTHASE DOMAIN-CONTAINING PROTEIN"/>
    <property type="match status" value="1"/>
</dbReference>